<evidence type="ECO:0000256" key="10">
    <source>
        <dbReference type="ARBA" id="ARBA00022833"/>
    </source>
</evidence>
<dbReference type="SUPFAM" id="SSF56281">
    <property type="entry name" value="Metallo-hydrolase/oxidoreductase"/>
    <property type="match status" value="1"/>
</dbReference>
<gene>
    <name evidence="12" type="ORF">EHP00_830</name>
</gene>
<comment type="cofactor">
    <cofactor evidence="2">
        <name>Zn(2+)</name>
        <dbReference type="ChEBI" id="CHEBI:29105"/>
    </cofactor>
</comment>
<comment type="caution">
    <text evidence="12">The sequence shown here is derived from an EMBL/GenBank/DDBJ whole genome shotgun (WGS) entry which is preliminary data.</text>
</comment>
<evidence type="ECO:0000256" key="3">
    <source>
        <dbReference type="ARBA" id="ARBA00007823"/>
    </source>
</evidence>
<evidence type="ECO:0000256" key="8">
    <source>
        <dbReference type="ARBA" id="ARBA00022759"/>
    </source>
</evidence>
<keyword evidence="8" id="KW-0255">Endonuclease</keyword>
<evidence type="ECO:0000313" key="12">
    <source>
        <dbReference type="EMBL" id="OQS54187.1"/>
    </source>
</evidence>
<evidence type="ECO:0000256" key="5">
    <source>
        <dbReference type="ARBA" id="ARBA00022694"/>
    </source>
</evidence>
<evidence type="ECO:0000256" key="4">
    <source>
        <dbReference type="ARBA" id="ARBA00012477"/>
    </source>
</evidence>
<keyword evidence="7" id="KW-0479">Metal-binding</keyword>
<dbReference type="InterPro" id="IPR047151">
    <property type="entry name" value="RNZ2-like"/>
</dbReference>
<dbReference type="VEuPathDB" id="MicrosporidiaDB:EHP00_830"/>
<dbReference type="Proteomes" id="UP000192758">
    <property type="component" value="Unassembled WGS sequence"/>
</dbReference>
<evidence type="ECO:0000256" key="2">
    <source>
        <dbReference type="ARBA" id="ARBA00001947"/>
    </source>
</evidence>
<protein>
    <recommendedName>
        <fullName evidence="4">ribonuclease Z</fullName>
        <ecNumber evidence="4">3.1.26.11</ecNumber>
    </recommendedName>
</protein>
<evidence type="ECO:0000256" key="7">
    <source>
        <dbReference type="ARBA" id="ARBA00022723"/>
    </source>
</evidence>
<dbReference type="Gene3D" id="3.60.15.10">
    <property type="entry name" value="Ribonuclease Z/Hydroxyacylglutathione hydrolase-like"/>
    <property type="match status" value="3"/>
</dbReference>
<keyword evidence="10" id="KW-0862">Zinc</keyword>
<evidence type="ECO:0000256" key="6">
    <source>
        <dbReference type="ARBA" id="ARBA00022722"/>
    </source>
</evidence>
<dbReference type="InterPro" id="IPR036866">
    <property type="entry name" value="RibonucZ/Hydroxyglut_hydro"/>
</dbReference>
<evidence type="ECO:0000256" key="1">
    <source>
        <dbReference type="ARBA" id="ARBA00000402"/>
    </source>
</evidence>
<organism evidence="12 13">
    <name type="scientific">Ecytonucleospora hepatopenaei</name>
    <dbReference type="NCBI Taxonomy" id="646526"/>
    <lineage>
        <taxon>Eukaryota</taxon>
        <taxon>Fungi</taxon>
        <taxon>Fungi incertae sedis</taxon>
        <taxon>Microsporidia</taxon>
        <taxon>Enterocytozoonidae</taxon>
        <taxon>Ecytonucleospora</taxon>
    </lineage>
</organism>
<reference evidence="12 13" key="1">
    <citation type="journal article" date="2017" name="Environ. Microbiol.">
        <title>Decay of the glycolytic pathway and adaptation to intranuclear parasitism within Enterocytozoonidae microsporidia.</title>
        <authorList>
            <person name="Wiredu Boakye D."/>
            <person name="Jaroenlak P."/>
            <person name="Prachumwat A."/>
            <person name="Williams T.A."/>
            <person name="Bateman K.S."/>
            <person name="Itsathitphaisarn O."/>
            <person name="Sritunyalucksana K."/>
            <person name="Paszkiewicz K.H."/>
            <person name="Moore K.A."/>
            <person name="Stentiford G.D."/>
            <person name="Williams B.A."/>
        </authorList>
    </citation>
    <scope>NUCLEOTIDE SEQUENCE [LARGE SCALE GENOMIC DNA]</scope>
    <source>
        <strain evidence="12 13">TH1</strain>
    </source>
</reference>
<dbReference type="GO" id="GO:0046872">
    <property type="term" value="F:metal ion binding"/>
    <property type="evidence" value="ECO:0007669"/>
    <property type="project" value="UniProtKB-KW"/>
</dbReference>
<sequence>MQINATILTNKDEYSLLLKIEDKLYVFNMFEGFQRKCFEHKISISKLSAVFSPYIENMAGLTGTYLTLADAGVIFCDFISEYIIDHSTLYTIAYRPSFKFLENQKNVFSDTHISVKCITVNKKTSFTIDFKKVAGKFQIEKLSALFPKNKIKNLKNKEKVNINGIMYDGKDYCEDDILVSSIFVCYSKKYHTVFKESVLICDLIFCYNKKLYKKFERIKKKQYKSTNINHNNLKNNSCKNNNNLNYHINIIWKIFYFKKEFQIEFLKQYEELLENKSDIKPITKTSKESLTTKTSKESFTIITSKESLTTITSKESLISKEFNLYKNCMYNQMSFYFNKQSPFIFSDVNKQTIKNYQVSEHNKNEKNYFPKDFLLFLGTGCAVPSKTRNVSSLLLYTEKTSLLFDCGEDTFGQVYRCDPTLNIISNLNCILLSHSHADHILGTCKIIKYIYQKHKRRIHILCSQNVNNFIQQYVTEYVFIGVMDYVNSKKDIILHEYTIKVEKSDHFMDSVFYSVYIQNFHVTYSGDCRPSCKFIEMSKNCDVMVHEATYNTEKDLAEKRKHSIEEEAKEVFYKSKGKYLILTHFSNRNTSDNNNIINNNNNNNNINNITNNNNNITNNNNNIKYAYDYYLFDLSKNI</sequence>
<evidence type="ECO:0000259" key="11">
    <source>
        <dbReference type="Pfam" id="PF13691"/>
    </source>
</evidence>
<comment type="catalytic activity">
    <reaction evidence="1">
        <text>Endonucleolytic cleavage of RNA, removing extra 3' nucleotides from tRNA precursor, generating 3' termini of tRNAs. A 3'-hydroxy group is left at the tRNA terminus and a 5'-phosphoryl group is left at the trailer molecule.</text>
        <dbReference type="EC" id="3.1.26.11"/>
    </reaction>
</comment>
<feature type="domain" description="tRNase Z endonuclease" evidence="11">
    <location>
        <begin position="15"/>
        <end position="51"/>
    </location>
</feature>
<keyword evidence="9" id="KW-0378">Hydrolase</keyword>
<accession>A0A1W0E4I8</accession>
<keyword evidence="13" id="KW-1185">Reference proteome</keyword>
<evidence type="ECO:0000313" key="13">
    <source>
        <dbReference type="Proteomes" id="UP000192758"/>
    </source>
</evidence>
<comment type="similarity">
    <text evidence="3">Belongs to the RNase Z family.</text>
</comment>
<dbReference type="PANTHER" id="PTHR12553">
    <property type="entry name" value="ZINC PHOSPHODIESTERASE ELAC PROTEIN 2"/>
    <property type="match status" value="1"/>
</dbReference>
<dbReference type="EMBL" id="MNPJ01000021">
    <property type="protein sequence ID" value="OQS54187.1"/>
    <property type="molecule type" value="Genomic_DNA"/>
</dbReference>
<name>A0A1W0E4I8_9MICR</name>
<dbReference type="AlphaFoldDB" id="A0A1W0E4I8"/>
<dbReference type="Pfam" id="PF13691">
    <property type="entry name" value="Lactamase_B_4"/>
    <property type="match status" value="1"/>
</dbReference>
<proteinExistence type="inferred from homology"/>
<dbReference type="OrthoDB" id="527344at2759"/>
<dbReference type="GO" id="GO:1990180">
    <property type="term" value="P:mitochondrial tRNA 3'-end processing"/>
    <property type="evidence" value="ECO:0007669"/>
    <property type="project" value="TreeGrafter"/>
</dbReference>
<keyword evidence="5" id="KW-0819">tRNA processing</keyword>
<dbReference type="EC" id="3.1.26.11" evidence="4"/>
<dbReference type="Pfam" id="PF23023">
    <property type="entry name" value="Anti-Pycsar_Apyc1"/>
    <property type="match status" value="1"/>
</dbReference>
<dbReference type="GO" id="GO:0042781">
    <property type="term" value="F:3'-tRNA processing endoribonuclease activity"/>
    <property type="evidence" value="ECO:0007669"/>
    <property type="project" value="UniProtKB-EC"/>
</dbReference>
<dbReference type="GO" id="GO:0005739">
    <property type="term" value="C:mitochondrion"/>
    <property type="evidence" value="ECO:0007669"/>
    <property type="project" value="TreeGrafter"/>
</dbReference>
<dbReference type="PANTHER" id="PTHR12553:SF49">
    <property type="entry name" value="ZINC PHOSPHODIESTERASE ELAC PROTEIN 2"/>
    <property type="match status" value="1"/>
</dbReference>
<dbReference type="STRING" id="646526.A0A1W0E4I8"/>
<evidence type="ECO:0000256" key="9">
    <source>
        <dbReference type="ARBA" id="ARBA00022801"/>
    </source>
</evidence>
<dbReference type="InterPro" id="IPR027794">
    <property type="entry name" value="tRNase_Z_dom"/>
</dbReference>
<keyword evidence="6" id="KW-0540">Nuclease</keyword>